<feature type="compositionally biased region" description="Basic and acidic residues" evidence="1">
    <location>
        <begin position="523"/>
        <end position="534"/>
    </location>
</feature>
<keyword evidence="3" id="KW-1185">Reference proteome</keyword>
<feature type="compositionally biased region" description="Basic and acidic residues" evidence="1">
    <location>
        <begin position="31"/>
        <end position="50"/>
    </location>
</feature>
<gene>
    <name evidence="2" type="ORF">PCOR1329_LOCUS10355</name>
</gene>
<protein>
    <submittedName>
        <fullName evidence="2">Uncharacterized protein</fullName>
    </submittedName>
</protein>
<feature type="non-terminal residue" evidence="2">
    <location>
        <position position="569"/>
    </location>
</feature>
<dbReference type="EMBL" id="CAUYUJ010002931">
    <property type="protein sequence ID" value="CAK0803041.1"/>
    <property type="molecule type" value="Genomic_DNA"/>
</dbReference>
<dbReference type="Proteomes" id="UP001189429">
    <property type="component" value="Unassembled WGS sequence"/>
</dbReference>
<feature type="non-terminal residue" evidence="2">
    <location>
        <position position="1"/>
    </location>
</feature>
<feature type="compositionally biased region" description="Polar residues" evidence="1">
    <location>
        <begin position="111"/>
        <end position="129"/>
    </location>
</feature>
<evidence type="ECO:0000313" key="3">
    <source>
        <dbReference type="Proteomes" id="UP001189429"/>
    </source>
</evidence>
<evidence type="ECO:0000313" key="2">
    <source>
        <dbReference type="EMBL" id="CAK0803041.1"/>
    </source>
</evidence>
<feature type="region of interest" description="Disordered" evidence="1">
    <location>
        <begin position="31"/>
        <end position="569"/>
    </location>
</feature>
<comment type="caution">
    <text evidence="2">The sequence shown here is derived from an EMBL/GenBank/DDBJ whole genome shotgun (WGS) entry which is preliminary data.</text>
</comment>
<evidence type="ECO:0000256" key="1">
    <source>
        <dbReference type="SAM" id="MobiDB-lite"/>
    </source>
</evidence>
<feature type="compositionally biased region" description="Basic and acidic residues" evidence="1">
    <location>
        <begin position="65"/>
        <end position="88"/>
    </location>
</feature>
<organism evidence="2 3">
    <name type="scientific">Prorocentrum cordatum</name>
    <dbReference type="NCBI Taxonomy" id="2364126"/>
    <lineage>
        <taxon>Eukaryota</taxon>
        <taxon>Sar</taxon>
        <taxon>Alveolata</taxon>
        <taxon>Dinophyceae</taxon>
        <taxon>Prorocentrales</taxon>
        <taxon>Prorocentraceae</taxon>
        <taxon>Prorocentrum</taxon>
    </lineage>
</organism>
<feature type="compositionally biased region" description="Basic and acidic residues" evidence="1">
    <location>
        <begin position="457"/>
        <end position="466"/>
    </location>
</feature>
<name>A0ABN9QAZ4_9DINO</name>
<accession>A0ABN9QAZ4</accession>
<reference evidence="2" key="1">
    <citation type="submission" date="2023-10" db="EMBL/GenBank/DDBJ databases">
        <authorList>
            <person name="Chen Y."/>
            <person name="Shah S."/>
            <person name="Dougan E. K."/>
            <person name="Thang M."/>
            <person name="Chan C."/>
        </authorList>
    </citation>
    <scope>NUCLEOTIDE SEQUENCE [LARGE SCALE GENOMIC DNA]</scope>
</reference>
<sequence>GCGPGGLGPTAAAHHLAEAAVPAAVPRAGAREALVRPPADDSRGQQREFGYRTAAQPAEAVPLGSKEEQQQEAKATREQSDELKDHIGDTSWTAWMRPESPRVGGEKAQQLLGSSGSSTPVLSRDSSVFSREPPSAPPRPPRGIESKGQRVLRPTSPKNIAASVEPQSLRADSADSGTYHVAHLATGPSTSDRSAGGFQGGPGRNAETESPLTSGIKPQREPRPAHILAPVEPTVPGAWPASAAPEPPSASEEGCPRAPPALGSHGDLARPASAGPEPPPAGESRKQQAQTEPAGLGAHRGPAQPSRADPGPTFGSIGPDERASAGQPALGASAVPLSPLVGESWDRQARQAATQRSRVELGQPARAAPEAALGEGRDQQAQTKPPVFEPHPAQPARVLTESALTRESPDQPAPVEPPVLGARRDLAQPDSSAAPLSPLAGGSWDKQAQAEPPILRARRDTCRRGLDQQVQAELPVPEPRPPQTARAAQEAPPASEDQRPQPPILGCRRDPAQPVHGALPRSEPLRPDLPEDRGPAAGVASRPPRASVSEILGLSARASVPPADGPPGR</sequence>
<proteinExistence type="predicted"/>
<feature type="compositionally biased region" description="Low complexity" evidence="1">
    <location>
        <begin position="240"/>
        <end position="253"/>
    </location>
</feature>